<dbReference type="AlphaFoldDB" id="A0A9W7Q047"/>
<accession>A0A9W7Q047</accession>
<gene>
    <name evidence="1" type="ORF">DX932_28230</name>
</gene>
<reference evidence="1 2" key="1">
    <citation type="submission" date="2018-08" db="EMBL/GenBank/DDBJ databases">
        <title>Bacillus phenotypic plasticity.</title>
        <authorList>
            <person name="Hurtado E."/>
        </authorList>
    </citation>
    <scope>NUCLEOTIDE SEQUENCE [LARGE SCALE GENOMIC DNA]</scope>
    <source>
        <strain evidence="1 2">111b</strain>
    </source>
</reference>
<dbReference type="RefSeq" id="WP_150159090.1">
    <property type="nucleotide sequence ID" value="NZ_QSMZ01000039.1"/>
</dbReference>
<evidence type="ECO:0000313" key="2">
    <source>
        <dbReference type="Proteomes" id="UP000323321"/>
    </source>
</evidence>
<proteinExistence type="predicted"/>
<protein>
    <submittedName>
        <fullName evidence="1">Uncharacterized protein</fullName>
    </submittedName>
</protein>
<name>A0A9W7Q047_BACCE</name>
<dbReference type="Proteomes" id="UP000323321">
    <property type="component" value="Unassembled WGS sequence"/>
</dbReference>
<organism evidence="1 2">
    <name type="scientific">Bacillus cereus</name>
    <dbReference type="NCBI Taxonomy" id="1396"/>
    <lineage>
        <taxon>Bacteria</taxon>
        <taxon>Bacillati</taxon>
        <taxon>Bacillota</taxon>
        <taxon>Bacilli</taxon>
        <taxon>Bacillales</taxon>
        <taxon>Bacillaceae</taxon>
        <taxon>Bacillus</taxon>
        <taxon>Bacillus cereus group</taxon>
    </lineage>
</organism>
<comment type="caution">
    <text evidence="1">The sequence shown here is derived from an EMBL/GenBank/DDBJ whole genome shotgun (WGS) entry which is preliminary data.</text>
</comment>
<sequence>MNRLQFKNVVAKDRLIHHVDAFGIQCNQRSMDDMYEKLSEANSPLVKAIYKEYEFAGKTSLNIFEILDFPSNLNSKKAFLNHVKKKLGINTNILNVHLKPTITEYPKVNYIEEFESGYRIQWVSGVYKESTNGYGIINRLDTKYITTIVRLGSPVFIEIRAGYTFARSYLKMFKSFLSETELPIEFQDIPLTKVTEVEATLIAEKLKAGLLEGEHLGSNGIGRYAVSADRDTSDLRKLPEYQSNFVGKQYLAQTLNVPYSDEESGYVTSIKFKINMNGGFEFKTKVNEKIIRRIFDVFAEVRYKKMASGE</sequence>
<evidence type="ECO:0000313" key="1">
    <source>
        <dbReference type="EMBL" id="KAA6454395.1"/>
    </source>
</evidence>
<dbReference type="EMBL" id="QSMZ01000039">
    <property type="protein sequence ID" value="KAA6454395.1"/>
    <property type="molecule type" value="Genomic_DNA"/>
</dbReference>